<keyword evidence="3" id="KW-0560">Oxidoreductase</keyword>
<protein>
    <submittedName>
        <fullName evidence="6">FAD-dependent oxidoreductase</fullName>
    </submittedName>
</protein>
<evidence type="ECO:0000256" key="5">
    <source>
        <dbReference type="ARBA" id="ARBA00023014"/>
    </source>
</evidence>
<dbReference type="SUPFAM" id="SSF51905">
    <property type="entry name" value="FAD/NAD(P)-binding domain"/>
    <property type="match status" value="1"/>
</dbReference>
<dbReference type="InterPro" id="IPR036188">
    <property type="entry name" value="FAD/NAD-bd_sf"/>
</dbReference>
<dbReference type="Gene3D" id="3.50.50.60">
    <property type="entry name" value="FAD/NAD(P)-binding domain"/>
    <property type="match status" value="1"/>
</dbReference>
<keyword evidence="5" id="KW-0411">Iron-sulfur</keyword>
<dbReference type="AlphaFoldDB" id="A0A6I4HZH7"/>
<name>A0A6I4HZH7_9SPHI</name>
<keyword evidence="1" id="KW-0004">4Fe-4S</keyword>
<dbReference type="EMBL" id="CP066775">
    <property type="protein sequence ID" value="QQL48838.1"/>
    <property type="molecule type" value="Genomic_DNA"/>
</dbReference>
<keyword evidence="2" id="KW-0479">Metal-binding</keyword>
<evidence type="ECO:0000256" key="1">
    <source>
        <dbReference type="ARBA" id="ARBA00022485"/>
    </source>
</evidence>
<evidence type="ECO:0000256" key="4">
    <source>
        <dbReference type="ARBA" id="ARBA00023004"/>
    </source>
</evidence>
<dbReference type="KEGG" id="mgik:GO620_011680"/>
<evidence type="ECO:0000313" key="7">
    <source>
        <dbReference type="Proteomes" id="UP000429232"/>
    </source>
</evidence>
<keyword evidence="4" id="KW-0408">Iron</keyword>
<dbReference type="Proteomes" id="UP000429232">
    <property type="component" value="Chromosome"/>
</dbReference>
<gene>
    <name evidence="6" type="ORF">GO620_011680</name>
</gene>
<evidence type="ECO:0000313" key="6">
    <source>
        <dbReference type="EMBL" id="QQL48838.1"/>
    </source>
</evidence>
<dbReference type="InterPro" id="IPR039650">
    <property type="entry name" value="HdrA-like"/>
</dbReference>
<accession>A0A6I4HZH7</accession>
<dbReference type="Pfam" id="PF12831">
    <property type="entry name" value="FAD_oxidored"/>
    <property type="match status" value="2"/>
</dbReference>
<dbReference type="RefSeq" id="WP_157525538.1">
    <property type="nucleotide sequence ID" value="NZ_CP066775.1"/>
</dbReference>
<organism evidence="6 7">
    <name type="scientific">Mucilaginibacter ginkgonis</name>
    <dbReference type="NCBI Taxonomy" id="2682091"/>
    <lineage>
        <taxon>Bacteria</taxon>
        <taxon>Pseudomonadati</taxon>
        <taxon>Bacteroidota</taxon>
        <taxon>Sphingobacteriia</taxon>
        <taxon>Sphingobacteriales</taxon>
        <taxon>Sphingobacteriaceae</taxon>
        <taxon>Mucilaginibacter</taxon>
    </lineage>
</organism>
<dbReference type="GO" id="GO:0016491">
    <property type="term" value="F:oxidoreductase activity"/>
    <property type="evidence" value="ECO:0007669"/>
    <property type="project" value="UniProtKB-KW"/>
</dbReference>
<dbReference type="GO" id="GO:0051539">
    <property type="term" value="F:4 iron, 4 sulfur cluster binding"/>
    <property type="evidence" value="ECO:0007669"/>
    <property type="project" value="UniProtKB-KW"/>
</dbReference>
<sequence>MIKKGLLVLLMLVSALSYAETIHTDVLVIGGTESGTAAAIQSARSKLKTLLIEPQSLLGGQIIIGKGVITGNKDLPSGIWGEFRKHVIQYYRHNKNYGPAPDSSLRFEPYTGGAFLKKMADTVKNLTIKFNTSYTSIRQDGTGWEVNLKQGEEKIIVKARVLVDATTTSAAAKDVLKSTPLEGLEKLTVTDVESPYDQKLNLYRTAIAICDVQNGTPFSIPLGALVVKNADNLIVTGNGVSVDDTLKQVLQNPAVQLCIGQGAGTIAAYCAFFKTTTKNFTVKSVRAIQGELLDFKGYLLPFSDFPASDPNIRAIQQIGATGLIKGVLGIDRRFKEKKMLFMPDTLVRTAEIQPVLTDMYTRAFLWFNKNTPGTYFTTADLLSFISEISLRDPKTFRMDMEKQWQTVYKFKNTFDLQKPVNRREFAVLANKFLNPFARYVDITGKLIN</sequence>
<evidence type="ECO:0000256" key="2">
    <source>
        <dbReference type="ARBA" id="ARBA00022723"/>
    </source>
</evidence>
<dbReference type="GO" id="GO:0046872">
    <property type="term" value="F:metal ion binding"/>
    <property type="evidence" value="ECO:0007669"/>
    <property type="project" value="UniProtKB-KW"/>
</dbReference>
<evidence type="ECO:0000256" key="3">
    <source>
        <dbReference type="ARBA" id="ARBA00023002"/>
    </source>
</evidence>
<reference evidence="6 7" key="1">
    <citation type="submission" date="2020-12" db="EMBL/GenBank/DDBJ databases">
        <title>HMF7856_wgs.fasta genome submission.</title>
        <authorList>
            <person name="Kang H."/>
            <person name="Kim H."/>
            <person name="Joh K."/>
        </authorList>
    </citation>
    <scope>NUCLEOTIDE SEQUENCE [LARGE SCALE GENOMIC DNA]</scope>
    <source>
        <strain evidence="6 7">HMF7856</strain>
    </source>
</reference>
<dbReference type="PANTHER" id="PTHR43498">
    <property type="entry name" value="FERREDOXIN:COB-COM HETERODISULFIDE REDUCTASE SUBUNIT A"/>
    <property type="match status" value="1"/>
</dbReference>
<dbReference type="PANTHER" id="PTHR43498:SF1">
    <property type="entry name" value="COB--COM HETERODISULFIDE REDUCTASE IRON-SULFUR SUBUNIT A"/>
    <property type="match status" value="1"/>
</dbReference>
<keyword evidence="7" id="KW-1185">Reference proteome</keyword>
<proteinExistence type="predicted"/>